<dbReference type="Proteomes" id="UP000324222">
    <property type="component" value="Unassembled WGS sequence"/>
</dbReference>
<name>A0A5B7IHI4_PORTR</name>
<accession>A0A5B7IHI4</accession>
<evidence type="ECO:0000313" key="3">
    <source>
        <dbReference type="Proteomes" id="UP000324222"/>
    </source>
</evidence>
<sequence>MGGDGAACCRVFQCLLRLCSLRAVSQERRECCSCNCTPNIDTPSVRCCKWTTRVKLEAAMEKKDLLPVTLW</sequence>
<feature type="signal peptide" evidence="1">
    <location>
        <begin position="1"/>
        <end position="26"/>
    </location>
</feature>
<organism evidence="2 3">
    <name type="scientific">Portunus trituberculatus</name>
    <name type="common">Swimming crab</name>
    <name type="synonym">Neptunus trituberculatus</name>
    <dbReference type="NCBI Taxonomy" id="210409"/>
    <lineage>
        <taxon>Eukaryota</taxon>
        <taxon>Metazoa</taxon>
        <taxon>Ecdysozoa</taxon>
        <taxon>Arthropoda</taxon>
        <taxon>Crustacea</taxon>
        <taxon>Multicrustacea</taxon>
        <taxon>Malacostraca</taxon>
        <taxon>Eumalacostraca</taxon>
        <taxon>Eucarida</taxon>
        <taxon>Decapoda</taxon>
        <taxon>Pleocyemata</taxon>
        <taxon>Brachyura</taxon>
        <taxon>Eubrachyura</taxon>
        <taxon>Portunoidea</taxon>
        <taxon>Portunidae</taxon>
        <taxon>Portuninae</taxon>
        <taxon>Portunus</taxon>
    </lineage>
</organism>
<protein>
    <recommendedName>
        <fullName evidence="4">Secreted protein</fullName>
    </recommendedName>
</protein>
<evidence type="ECO:0008006" key="4">
    <source>
        <dbReference type="Google" id="ProtNLM"/>
    </source>
</evidence>
<dbReference type="EMBL" id="VSRR010056490">
    <property type="protein sequence ID" value="MPC81279.1"/>
    <property type="molecule type" value="Genomic_DNA"/>
</dbReference>
<feature type="chain" id="PRO_5022922604" description="Secreted protein" evidence="1">
    <location>
        <begin position="27"/>
        <end position="71"/>
    </location>
</feature>
<dbReference type="AlphaFoldDB" id="A0A5B7IHI4"/>
<comment type="caution">
    <text evidence="2">The sequence shown here is derived from an EMBL/GenBank/DDBJ whole genome shotgun (WGS) entry which is preliminary data.</text>
</comment>
<gene>
    <name evidence="2" type="ORF">E2C01_075886</name>
</gene>
<reference evidence="2 3" key="1">
    <citation type="submission" date="2019-05" db="EMBL/GenBank/DDBJ databases">
        <title>Another draft genome of Portunus trituberculatus and its Hox gene families provides insights of decapod evolution.</title>
        <authorList>
            <person name="Jeong J.-H."/>
            <person name="Song I."/>
            <person name="Kim S."/>
            <person name="Choi T."/>
            <person name="Kim D."/>
            <person name="Ryu S."/>
            <person name="Kim W."/>
        </authorList>
    </citation>
    <scope>NUCLEOTIDE SEQUENCE [LARGE SCALE GENOMIC DNA]</scope>
    <source>
        <tissue evidence="2">Muscle</tissue>
    </source>
</reference>
<evidence type="ECO:0000313" key="2">
    <source>
        <dbReference type="EMBL" id="MPC81279.1"/>
    </source>
</evidence>
<proteinExistence type="predicted"/>
<keyword evidence="1" id="KW-0732">Signal</keyword>
<keyword evidence="3" id="KW-1185">Reference proteome</keyword>
<evidence type="ECO:0000256" key="1">
    <source>
        <dbReference type="SAM" id="SignalP"/>
    </source>
</evidence>